<evidence type="ECO:0000259" key="5">
    <source>
        <dbReference type="PROSITE" id="PS50931"/>
    </source>
</evidence>
<dbReference type="EMBL" id="PYEP01000003">
    <property type="protein sequence ID" value="PSN08209.1"/>
    <property type="molecule type" value="Genomic_DNA"/>
</dbReference>
<dbReference type="Pfam" id="PF00126">
    <property type="entry name" value="HTH_1"/>
    <property type="match status" value="1"/>
</dbReference>
<dbReference type="SUPFAM" id="SSF46785">
    <property type="entry name" value="Winged helix' DNA-binding domain"/>
    <property type="match status" value="1"/>
</dbReference>
<dbReference type="PROSITE" id="PS50931">
    <property type="entry name" value="HTH_LYSR"/>
    <property type="match status" value="1"/>
</dbReference>
<dbReference type="Proteomes" id="UP000240212">
    <property type="component" value="Unassembled WGS sequence"/>
</dbReference>
<keyword evidence="7" id="KW-1185">Reference proteome</keyword>
<evidence type="ECO:0000256" key="2">
    <source>
        <dbReference type="ARBA" id="ARBA00023015"/>
    </source>
</evidence>
<protein>
    <submittedName>
        <fullName evidence="6">LysR family transcriptional regulator</fullName>
    </submittedName>
</protein>
<dbReference type="PANTHER" id="PTHR30537:SF1">
    <property type="entry name" value="HTH-TYPE TRANSCRIPTIONAL REGULATOR PGRR"/>
    <property type="match status" value="1"/>
</dbReference>
<dbReference type="GO" id="GO:0003700">
    <property type="term" value="F:DNA-binding transcription factor activity"/>
    <property type="evidence" value="ECO:0007669"/>
    <property type="project" value="InterPro"/>
</dbReference>
<accession>A0A2P8VKW9</accession>
<dbReference type="InterPro" id="IPR058163">
    <property type="entry name" value="LysR-type_TF_proteobact-type"/>
</dbReference>
<dbReference type="AlphaFoldDB" id="A0A2P8VKW9"/>
<dbReference type="Pfam" id="PF03466">
    <property type="entry name" value="LysR_substrate"/>
    <property type="match status" value="1"/>
</dbReference>
<evidence type="ECO:0000313" key="7">
    <source>
        <dbReference type="Proteomes" id="UP000240212"/>
    </source>
</evidence>
<gene>
    <name evidence="6" type="ORF">C7G83_08500</name>
</gene>
<evidence type="ECO:0000313" key="6">
    <source>
        <dbReference type="EMBL" id="PSN08209.1"/>
    </source>
</evidence>
<evidence type="ECO:0000256" key="3">
    <source>
        <dbReference type="ARBA" id="ARBA00023125"/>
    </source>
</evidence>
<keyword evidence="4" id="KW-0804">Transcription</keyword>
<dbReference type="GO" id="GO:0006351">
    <property type="term" value="P:DNA-templated transcription"/>
    <property type="evidence" value="ECO:0007669"/>
    <property type="project" value="TreeGrafter"/>
</dbReference>
<dbReference type="SUPFAM" id="SSF53850">
    <property type="entry name" value="Periplasmic binding protein-like II"/>
    <property type="match status" value="1"/>
</dbReference>
<evidence type="ECO:0000256" key="4">
    <source>
        <dbReference type="ARBA" id="ARBA00023163"/>
    </source>
</evidence>
<dbReference type="OrthoDB" id="9813056at2"/>
<dbReference type="InterPro" id="IPR000847">
    <property type="entry name" value="LysR_HTH_N"/>
</dbReference>
<dbReference type="STRING" id="1388748.GCA_000463155_02671"/>
<dbReference type="RefSeq" id="WP_106876898.1">
    <property type="nucleotide sequence ID" value="NZ_PYEP01000003.1"/>
</dbReference>
<name>A0A2P8VKW9_9ENTR</name>
<dbReference type="InterPro" id="IPR036390">
    <property type="entry name" value="WH_DNA-bd_sf"/>
</dbReference>
<keyword evidence="2" id="KW-0805">Transcription regulation</keyword>
<evidence type="ECO:0000256" key="1">
    <source>
        <dbReference type="ARBA" id="ARBA00009437"/>
    </source>
</evidence>
<dbReference type="GO" id="GO:0043565">
    <property type="term" value="F:sequence-specific DNA binding"/>
    <property type="evidence" value="ECO:0007669"/>
    <property type="project" value="TreeGrafter"/>
</dbReference>
<dbReference type="Gene3D" id="1.10.10.10">
    <property type="entry name" value="Winged helix-like DNA-binding domain superfamily/Winged helix DNA-binding domain"/>
    <property type="match status" value="1"/>
</dbReference>
<keyword evidence="3" id="KW-0238">DNA-binding</keyword>
<sequence length="302" mass="33473">MKRPSWNDTLMFITVAEHRSFRRAADLLGMKPSTLSHAIKGLEAQLQVRLFQRTTRSVSLTDAGQHLYQRLVPLVRDMDDALESVTAMGQTPGGTLCINGSDAAIRLLMHHVIPDFTRQYPGIALDLTLDNALSDVVKQGFDAGIRLYEDIPQDMVAVRLSGAIRFLTLASPAYLAEAAPLTVPQDLLQHRCIRQRLPGGKRYAWEFARDDAAFSLDVPGALTLNSSQLMVEAACAGMGIVYVPDMYAREALAQGRLVSVLDAWHVASRGLYLYFPHNRHLSHSMTLFIDAVRRAAAFFPPE</sequence>
<proteinExistence type="inferred from homology"/>
<reference evidence="6 7" key="1">
    <citation type="submission" date="2018-03" db="EMBL/GenBank/DDBJ databases">
        <title>Draft genome sequence of the first documented clinical Siccibacter turicensis isolate in Austria.</title>
        <authorList>
            <person name="Lepuschitz S."/>
            <person name="Pekard-Amenitsch S."/>
            <person name="Haunold R."/>
            <person name="Schill S."/>
            <person name="Mach R."/>
            <person name="Allerberger F."/>
            <person name="Ruppitsch W."/>
            <person name="Forsythe S.J."/>
        </authorList>
    </citation>
    <scope>NUCLEOTIDE SEQUENCE [LARGE SCALE GENOMIC DNA]</scope>
    <source>
        <strain evidence="6 7">6100069499-17</strain>
    </source>
</reference>
<organism evidence="6 7">
    <name type="scientific">Siccibacter turicensis</name>
    <dbReference type="NCBI Taxonomy" id="357233"/>
    <lineage>
        <taxon>Bacteria</taxon>
        <taxon>Pseudomonadati</taxon>
        <taxon>Pseudomonadota</taxon>
        <taxon>Gammaproteobacteria</taxon>
        <taxon>Enterobacterales</taxon>
        <taxon>Enterobacteriaceae</taxon>
        <taxon>Siccibacter</taxon>
    </lineage>
</organism>
<comment type="similarity">
    <text evidence="1">Belongs to the LysR transcriptional regulatory family.</text>
</comment>
<comment type="caution">
    <text evidence="6">The sequence shown here is derived from an EMBL/GenBank/DDBJ whole genome shotgun (WGS) entry which is preliminary data.</text>
</comment>
<feature type="domain" description="HTH lysR-type" evidence="5">
    <location>
        <begin position="11"/>
        <end position="61"/>
    </location>
</feature>
<dbReference type="FunFam" id="1.10.10.10:FF:000001">
    <property type="entry name" value="LysR family transcriptional regulator"/>
    <property type="match status" value="1"/>
</dbReference>
<dbReference type="PANTHER" id="PTHR30537">
    <property type="entry name" value="HTH-TYPE TRANSCRIPTIONAL REGULATOR"/>
    <property type="match status" value="1"/>
</dbReference>
<dbReference type="InterPro" id="IPR005119">
    <property type="entry name" value="LysR_subst-bd"/>
</dbReference>
<dbReference type="Gene3D" id="3.40.190.290">
    <property type="match status" value="1"/>
</dbReference>
<dbReference type="InterPro" id="IPR036388">
    <property type="entry name" value="WH-like_DNA-bd_sf"/>
</dbReference>